<reference evidence="11" key="1">
    <citation type="submission" date="2010-06" db="EMBL/GenBank/DDBJ databases">
        <authorList>
            <person name="Jiang H."/>
            <person name="Abraham K."/>
            <person name="Ali S."/>
            <person name="Alsbrooks S.L."/>
            <person name="Anim B.N."/>
            <person name="Anosike U.S."/>
            <person name="Attaway T."/>
            <person name="Bandaranaike D.P."/>
            <person name="Battles P.K."/>
            <person name="Bell S.N."/>
            <person name="Bell A.V."/>
            <person name="Beltran B."/>
            <person name="Bickham C."/>
            <person name="Bustamante Y."/>
            <person name="Caleb T."/>
            <person name="Canada A."/>
            <person name="Cardenas V."/>
            <person name="Carter K."/>
            <person name="Chacko J."/>
            <person name="Chandrabose M.N."/>
            <person name="Chavez D."/>
            <person name="Chavez A."/>
            <person name="Chen L."/>
            <person name="Chu H.-S."/>
            <person name="Claassen K.J."/>
            <person name="Cockrell R."/>
            <person name="Collins M."/>
            <person name="Cooper J.A."/>
            <person name="Cree A."/>
            <person name="Curry S.M."/>
            <person name="Da Y."/>
            <person name="Dao M.D."/>
            <person name="Das B."/>
            <person name="Davila M.-L."/>
            <person name="Davy-Carroll L."/>
            <person name="Denson S."/>
            <person name="Dinh H."/>
            <person name="Ebong V.E."/>
            <person name="Edwards J.R."/>
            <person name="Egan A."/>
            <person name="El-Daye J."/>
            <person name="Escobedo L."/>
            <person name="Fernandez S."/>
            <person name="Fernando P.R."/>
            <person name="Flagg N."/>
            <person name="Forbes L.D."/>
            <person name="Fowler R.G."/>
            <person name="Fu Q."/>
            <person name="Gabisi R.A."/>
            <person name="Ganer J."/>
            <person name="Garbino Pronczuk A."/>
            <person name="Garcia R.M."/>
            <person name="Garner T."/>
            <person name="Garrett T.E."/>
            <person name="Gonzalez D.A."/>
            <person name="Hamid H."/>
            <person name="Hawkins E.S."/>
            <person name="Hirani K."/>
            <person name="Hogues M.E."/>
            <person name="Hollins B."/>
            <person name="Hsiao C.-H."/>
            <person name="Jabil R."/>
            <person name="James M.L."/>
            <person name="Jhangiani S.N."/>
            <person name="Johnson B."/>
            <person name="Johnson Q."/>
            <person name="Joshi V."/>
            <person name="Kalu J.B."/>
            <person name="Kam C."/>
            <person name="Kashfia A."/>
            <person name="Keebler J."/>
            <person name="Kisamo H."/>
            <person name="Kovar C.L."/>
            <person name="Lago L.A."/>
            <person name="Lai C.-Y."/>
            <person name="Laidlaw J."/>
            <person name="Lara F."/>
            <person name="Le T.-K."/>
            <person name="Lee S.L."/>
            <person name="Legall F.H."/>
            <person name="Lemon S.J."/>
            <person name="Lewis L.R."/>
            <person name="Li B."/>
            <person name="Liu Y."/>
            <person name="Liu Y.-S."/>
            <person name="Lopez J."/>
            <person name="Lozado R.J."/>
            <person name="Lu J."/>
            <person name="Madu R.C."/>
            <person name="Maheshwari M."/>
            <person name="Maheshwari R."/>
            <person name="Malloy K."/>
            <person name="Martinez E."/>
            <person name="Mathew T."/>
            <person name="Mercado I.C."/>
            <person name="Mercado C."/>
            <person name="Meyer B."/>
            <person name="Montgomery K."/>
            <person name="Morgan M.B."/>
            <person name="Munidasa M."/>
            <person name="Nazareth L.V."/>
            <person name="Nelson J."/>
            <person name="Ng B.M."/>
            <person name="Nguyen N.B."/>
            <person name="Nguyen P.Q."/>
            <person name="Nguyen T."/>
            <person name="Obregon M."/>
            <person name="Okwuonu G.O."/>
            <person name="Onwere C.G."/>
            <person name="Orozco G."/>
            <person name="Parra A."/>
            <person name="Patel S."/>
            <person name="Patil S."/>
            <person name="Perez A."/>
            <person name="Perez Y."/>
            <person name="Pham C."/>
            <person name="Primus E.L."/>
            <person name="Pu L.-L."/>
            <person name="Puazo M."/>
            <person name="Qin X."/>
            <person name="Quiroz J.B."/>
            <person name="Reese J."/>
            <person name="Richards S."/>
            <person name="Rives C.M."/>
            <person name="Robberts R."/>
            <person name="Ruiz S.J."/>
            <person name="Ruiz M.J."/>
            <person name="Santibanez J."/>
            <person name="Schneider B.W."/>
            <person name="Sisson I."/>
            <person name="Smith M."/>
            <person name="Sodergren E."/>
            <person name="Song X.-Z."/>
            <person name="Song B.B."/>
            <person name="Summersgill H."/>
            <person name="Thelus R."/>
            <person name="Thornton R.D."/>
            <person name="Trejos Z.Y."/>
            <person name="Usmani K."/>
            <person name="Vattathil S."/>
            <person name="Villasana D."/>
            <person name="Walker D.L."/>
            <person name="Wang S."/>
            <person name="Wang K."/>
            <person name="White C.S."/>
            <person name="Williams A.C."/>
            <person name="Williamson J."/>
            <person name="Wilson K."/>
            <person name="Woghiren I.O."/>
            <person name="Woodworth J.R."/>
            <person name="Worley K.C."/>
            <person name="Wright R.A."/>
            <person name="Wu W."/>
            <person name="Young L."/>
            <person name="Zhang L."/>
            <person name="Zhang J."/>
            <person name="Zhu Y."/>
            <person name="Muzny D.M."/>
            <person name="Weinstock G."/>
            <person name="Gibbs R.A."/>
        </authorList>
    </citation>
    <scope>NUCLEOTIDE SEQUENCE [LARGE SCALE GENOMIC DNA]</scope>
    <source>
        <strain evidence="11">LSR1</strain>
    </source>
</reference>
<evidence type="ECO:0000256" key="4">
    <source>
        <dbReference type="ARBA" id="ARBA00005975"/>
    </source>
</evidence>
<organism evidence="10 11">
    <name type="scientific">Acyrthosiphon pisum</name>
    <name type="common">Pea aphid</name>
    <dbReference type="NCBI Taxonomy" id="7029"/>
    <lineage>
        <taxon>Eukaryota</taxon>
        <taxon>Metazoa</taxon>
        <taxon>Ecdysozoa</taxon>
        <taxon>Arthropoda</taxon>
        <taxon>Hexapoda</taxon>
        <taxon>Insecta</taxon>
        <taxon>Pterygota</taxon>
        <taxon>Neoptera</taxon>
        <taxon>Paraneoptera</taxon>
        <taxon>Hemiptera</taxon>
        <taxon>Sternorrhyncha</taxon>
        <taxon>Aphidomorpha</taxon>
        <taxon>Aphidoidea</taxon>
        <taxon>Aphididae</taxon>
        <taxon>Macrosiphini</taxon>
        <taxon>Acyrthosiphon</taxon>
    </lineage>
</organism>
<sequence>MIPSAPPQNIQWVQSPALAAPLGPSSTQIICTSCGQTIFTSTSRKAKSSAWWACILMCIYGCCFGCCLIPCCLDSCNVVNHKCPNCNSYLGQYRP</sequence>
<dbReference type="OrthoDB" id="4713066at2759"/>
<evidence type="ECO:0000313" key="10">
    <source>
        <dbReference type="EnsemblMetazoa" id="XP_003244268.1"/>
    </source>
</evidence>
<keyword evidence="7 8" id="KW-0472">Membrane</keyword>
<evidence type="ECO:0000256" key="2">
    <source>
        <dbReference type="ARBA" id="ARBA00004481"/>
    </source>
</evidence>
<dbReference type="EnsemblMetazoa" id="XM_003244220.4">
    <property type="protein sequence ID" value="XP_003244268.1"/>
    <property type="gene ID" value="LOC100571179"/>
</dbReference>
<dbReference type="Proteomes" id="UP000007819">
    <property type="component" value="Chromosome A1"/>
</dbReference>
<evidence type="ECO:0000313" key="11">
    <source>
        <dbReference type="Proteomes" id="UP000007819"/>
    </source>
</evidence>
<dbReference type="AlphaFoldDB" id="A0A8R2A5D9"/>
<comment type="similarity">
    <text evidence="4">Belongs to the CDIP1/LITAF family.</text>
</comment>
<protein>
    <recommendedName>
        <fullName evidence="9">LITAF domain-containing protein</fullName>
    </recommendedName>
</protein>
<dbReference type="PANTHER" id="PTHR23292:SF6">
    <property type="entry name" value="FI16602P1-RELATED"/>
    <property type="match status" value="1"/>
</dbReference>
<dbReference type="Pfam" id="PF10601">
    <property type="entry name" value="zf-LITAF-like"/>
    <property type="match status" value="1"/>
</dbReference>
<evidence type="ECO:0000256" key="7">
    <source>
        <dbReference type="ARBA" id="ARBA00023136"/>
    </source>
</evidence>
<keyword evidence="8" id="KW-1133">Transmembrane helix</keyword>
<dbReference type="KEGG" id="api:100571179"/>
<dbReference type="SMART" id="SM00714">
    <property type="entry name" value="LITAF"/>
    <property type="match status" value="1"/>
</dbReference>
<dbReference type="GeneID" id="100571179"/>
<dbReference type="GO" id="GO:0031902">
    <property type="term" value="C:late endosome membrane"/>
    <property type="evidence" value="ECO:0007669"/>
    <property type="project" value="UniProtKB-SubCell"/>
</dbReference>
<evidence type="ECO:0000256" key="8">
    <source>
        <dbReference type="SAM" id="Phobius"/>
    </source>
</evidence>
<keyword evidence="8" id="KW-0812">Transmembrane</keyword>
<evidence type="ECO:0000256" key="5">
    <source>
        <dbReference type="ARBA" id="ARBA00022723"/>
    </source>
</evidence>
<dbReference type="PROSITE" id="PS51837">
    <property type="entry name" value="LITAF"/>
    <property type="match status" value="1"/>
</dbReference>
<keyword evidence="5" id="KW-0479">Metal-binding</keyword>
<dbReference type="InterPro" id="IPR006629">
    <property type="entry name" value="LITAF"/>
</dbReference>
<feature type="domain" description="LITAF" evidence="9">
    <location>
        <begin position="13"/>
        <end position="95"/>
    </location>
</feature>
<evidence type="ECO:0000259" key="9">
    <source>
        <dbReference type="PROSITE" id="PS51837"/>
    </source>
</evidence>
<feature type="transmembrane region" description="Helical" evidence="8">
    <location>
        <begin position="50"/>
        <end position="73"/>
    </location>
</feature>
<reference evidence="10" key="2">
    <citation type="submission" date="2022-06" db="UniProtKB">
        <authorList>
            <consortium name="EnsemblMetazoa"/>
        </authorList>
    </citation>
    <scope>IDENTIFICATION</scope>
</reference>
<comment type="subcellular location">
    <subcellularLocation>
        <location evidence="2">Endosome membrane</location>
        <topology evidence="2">Peripheral membrane protein</topology>
    </subcellularLocation>
    <subcellularLocation>
        <location evidence="1">Late endosome membrane</location>
    </subcellularLocation>
    <subcellularLocation>
        <location evidence="3">Lysosome membrane</location>
        <topology evidence="3">Peripheral membrane protein</topology>
        <orientation evidence="3">Cytoplasmic side</orientation>
    </subcellularLocation>
</comment>
<keyword evidence="11" id="KW-1185">Reference proteome</keyword>
<dbReference type="GO" id="GO:0008270">
    <property type="term" value="F:zinc ion binding"/>
    <property type="evidence" value="ECO:0007669"/>
    <property type="project" value="TreeGrafter"/>
</dbReference>
<dbReference type="RefSeq" id="XP_003244268.1">
    <property type="nucleotide sequence ID" value="XM_003244220.4"/>
</dbReference>
<evidence type="ECO:0000256" key="3">
    <source>
        <dbReference type="ARBA" id="ARBA00004630"/>
    </source>
</evidence>
<evidence type="ECO:0000256" key="1">
    <source>
        <dbReference type="ARBA" id="ARBA00004414"/>
    </source>
</evidence>
<dbReference type="GO" id="GO:0005765">
    <property type="term" value="C:lysosomal membrane"/>
    <property type="evidence" value="ECO:0007669"/>
    <property type="project" value="UniProtKB-SubCell"/>
</dbReference>
<evidence type="ECO:0000256" key="6">
    <source>
        <dbReference type="ARBA" id="ARBA00022833"/>
    </source>
</evidence>
<dbReference type="InterPro" id="IPR037519">
    <property type="entry name" value="LITAF_fam"/>
</dbReference>
<name>A0A8R2A5D9_ACYPI</name>
<accession>A0A8R2A5D9</accession>
<keyword evidence="6" id="KW-0862">Zinc</keyword>
<proteinExistence type="inferred from homology"/>
<dbReference type="PANTHER" id="PTHR23292">
    <property type="entry name" value="LIPOPOLYSACCHARIDE-INDUCED TUMOR NECROSIS FACTOR-ALPHA FACTOR"/>
    <property type="match status" value="1"/>
</dbReference>